<evidence type="ECO:0000256" key="1">
    <source>
        <dbReference type="SAM" id="MobiDB-lite"/>
    </source>
</evidence>
<comment type="caution">
    <text evidence="2">The sequence shown here is derived from an EMBL/GenBank/DDBJ whole genome shotgun (WGS) entry which is preliminary data.</text>
</comment>
<accession>L9WQK3</accession>
<sequence>MSNDDSRGNESPDRRDEPTPSSAIRTHLEALDKLTHALLEALHDPRTKIDGRTLADHERREASLRCREIRAETSQLGLLLFGTEALIPYHPEGSVDLADAGSGVTVYSGPDPDALRRDQHTDDTQRDQNTNDPEHDQRSDDTKRDTDPNDPERDSSDHTNNLEDAHSENKHPDDDRTDEEGTDD</sequence>
<protein>
    <submittedName>
        <fullName evidence="2">Uncharacterized protein</fullName>
    </submittedName>
</protein>
<organism evidence="2 3">
    <name type="scientific">Natronolimnohabitans innermongolicus JCM 12255</name>
    <dbReference type="NCBI Taxonomy" id="1227499"/>
    <lineage>
        <taxon>Archaea</taxon>
        <taxon>Methanobacteriati</taxon>
        <taxon>Methanobacteriota</taxon>
        <taxon>Stenosarchaea group</taxon>
        <taxon>Halobacteria</taxon>
        <taxon>Halobacteriales</taxon>
        <taxon>Natrialbaceae</taxon>
        <taxon>Natronolimnohabitans</taxon>
    </lineage>
</organism>
<dbReference type="AlphaFoldDB" id="L9WQK3"/>
<dbReference type="eggNOG" id="arCOG11483">
    <property type="taxonomic scope" value="Archaea"/>
</dbReference>
<gene>
    <name evidence="2" type="ORF">C493_17121</name>
</gene>
<evidence type="ECO:0000313" key="2">
    <source>
        <dbReference type="EMBL" id="ELY51672.1"/>
    </source>
</evidence>
<feature type="region of interest" description="Disordered" evidence="1">
    <location>
        <begin position="1"/>
        <end position="23"/>
    </location>
</feature>
<feature type="compositionally biased region" description="Basic and acidic residues" evidence="1">
    <location>
        <begin position="113"/>
        <end position="126"/>
    </location>
</feature>
<evidence type="ECO:0000313" key="3">
    <source>
        <dbReference type="Proteomes" id="UP000011602"/>
    </source>
</evidence>
<name>L9WQK3_9EURY</name>
<proteinExistence type="predicted"/>
<dbReference type="Proteomes" id="UP000011602">
    <property type="component" value="Unassembled WGS sequence"/>
</dbReference>
<feature type="region of interest" description="Disordered" evidence="1">
    <location>
        <begin position="92"/>
        <end position="184"/>
    </location>
</feature>
<feature type="compositionally biased region" description="Basic and acidic residues" evidence="1">
    <location>
        <begin position="1"/>
        <end position="18"/>
    </location>
</feature>
<reference evidence="2 3" key="1">
    <citation type="journal article" date="2014" name="PLoS Genet.">
        <title>Phylogenetically driven sequencing of extremely halophilic archaea reveals strategies for static and dynamic osmo-response.</title>
        <authorList>
            <person name="Becker E.A."/>
            <person name="Seitzer P.M."/>
            <person name="Tritt A."/>
            <person name="Larsen D."/>
            <person name="Krusor M."/>
            <person name="Yao A.I."/>
            <person name="Wu D."/>
            <person name="Madern D."/>
            <person name="Eisen J.A."/>
            <person name="Darling A.E."/>
            <person name="Facciotti M.T."/>
        </authorList>
    </citation>
    <scope>NUCLEOTIDE SEQUENCE [LARGE SCALE GENOMIC DNA]</scope>
    <source>
        <strain evidence="2 3">JCM 12255</strain>
    </source>
</reference>
<dbReference type="EMBL" id="AOHZ01000081">
    <property type="protein sequence ID" value="ELY51672.1"/>
    <property type="molecule type" value="Genomic_DNA"/>
</dbReference>
<feature type="compositionally biased region" description="Acidic residues" evidence="1">
    <location>
        <begin position="175"/>
        <end position="184"/>
    </location>
</feature>
<dbReference type="RefSeq" id="WP_007260685.1">
    <property type="nucleotide sequence ID" value="NZ_AOHZ01000081.1"/>
</dbReference>
<dbReference type="STRING" id="1227499.C493_17121"/>
<keyword evidence="3" id="KW-1185">Reference proteome</keyword>
<dbReference type="OrthoDB" id="170354at2157"/>
<feature type="compositionally biased region" description="Basic and acidic residues" evidence="1">
    <location>
        <begin position="132"/>
        <end position="174"/>
    </location>
</feature>